<accession>A0A0F9R1I5</accession>
<comment type="caution">
    <text evidence="2">The sequence shown here is derived from an EMBL/GenBank/DDBJ whole genome shotgun (WGS) entry which is preliminary data.</text>
</comment>
<sequence>MKIKKKITDRTPSGEVEKLQKARAKRNGTQYELDPYVDHKPKENDI</sequence>
<protein>
    <submittedName>
        <fullName evidence="2">Uncharacterized protein</fullName>
    </submittedName>
</protein>
<reference evidence="2" key="1">
    <citation type="journal article" date="2015" name="Nature">
        <title>Complex archaea that bridge the gap between prokaryotes and eukaryotes.</title>
        <authorList>
            <person name="Spang A."/>
            <person name="Saw J.H."/>
            <person name="Jorgensen S.L."/>
            <person name="Zaremba-Niedzwiedzka K."/>
            <person name="Martijn J."/>
            <person name="Lind A.E."/>
            <person name="van Eijk R."/>
            <person name="Schleper C."/>
            <person name="Guy L."/>
            <person name="Ettema T.J."/>
        </authorList>
    </citation>
    <scope>NUCLEOTIDE SEQUENCE</scope>
</reference>
<organism evidence="2">
    <name type="scientific">marine sediment metagenome</name>
    <dbReference type="NCBI Taxonomy" id="412755"/>
    <lineage>
        <taxon>unclassified sequences</taxon>
        <taxon>metagenomes</taxon>
        <taxon>ecological metagenomes</taxon>
    </lineage>
</organism>
<feature type="compositionally biased region" description="Basic and acidic residues" evidence="1">
    <location>
        <begin position="36"/>
        <end position="46"/>
    </location>
</feature>
<dbReference type="AlphaFoldDB" id="A0A0F9R1I5"/>
<name>A0A0F9R1I5_9ZZZZ</name>
<evidence type="ECO:0000256" key="1">
    <source>
        <dbReference type="SAM" id="MobiDB-lite"/>
    </source>
</evidence>
<gene>
    <name evidence="2" type="ORF">LCGC14_0651180</name>
</gene>
<dbReference type="EMBL" id="LAZR01001213">
    <property type="protein sequence ID" value="KKN48619.1"/>
    <property type="molecule type" value="Genomic_DNA"/>
</dbReference>
<evidence type="ECO:0000313" key="2">
    <source>
        <dbReference type="EMBL" id="KKN48619.1"/>
    </source>
</evidence>
<feature type="region of interest" description="Disordered" evidence="1">
    <location>
        <begin position="1"/>
        <end position="46"/>
    </location>
</feature>
<proteinExistence type="predicted"/>